<dbReference type="Gene3D" id="3.40.50.2000">
    <property type="entry name" value="Glycogen Phosphorylase B"/>
    <property type="match status" value="2"/>
</dbReference>
<evidence type="ECO:0000256" key="6">
    <source>
        <dbReference type="SAM" id="Phobius"/>
    </source>
</evidence>
<comment type="caution">
    <text evidence="7">The sequence shown here is derived from an EMBL/GenBank/DDBJ whole genome shotgun (WGS) entry which is preliminary data.</text>
</comment>
<keyword evidence="2 7" id="KW-0808">Transferase</keyword>
<protein>
    <recommendedName>
        <fullName evidence="4">lipopolysaccharide heptosyltransferase II</fullName>
        <ecNumber evidence="4">2.4.99.24</ecNumber>
    </recommendedName>
</protein>
<keyword evidence="6" id="KW-0472">Membrane</keyword>
<dbReference type="InterPro" id="IPR011910">
    <property type="entry name" value="RfaF"/>
</dbReference>
<dbReference type="SUPFAM" id="SSF53756">
    <property type="entry name" value="UDP-Glycosyltransferase/glycogen phosphorylase"/>
    <property type="match status" value="1"/>
</dbReference>
<dbReference type="EMBL" id="PFJK01000225">
    <property type="protein sequence ID" value="PIX77014.1"/>
    <property type="molecule type" value="Genomic_DNA"/>
</dbReference>
<gene>
    <name evidence="7" type="primary">waaF</name>
    <name evidence="7" type="ORF">COZ37_04895</name>
</gene>
<dbReference type="PANTHER" id="PTHR30160:SF7">
    <property type="entry name" value="ADP-HEPTOSE--LPS HEPTOSYLTRANSFERASE 2"/>
    <property type="match status" value="1"/>
</dbReference>
<dbReference type="AlphaFoldDB" id="A0A2M7M2U7"/>
<evidence type="ECO:0000313" key="8">
    <source>
        <dbReference type="Proteomes" id="UP000229703"/>
    </source>
</evidence>
<evidence type="ECO:0000256" key="3">
    <source>
        <dbReference type="ARBA" id="ARBA00043995"/>
    </source>
</evidence>
<evidence type="ECO:0000313" key="7">
    <source>
        <dbReference type="EMBL" id="PIX77014.1"/>
    </source>
</evidence>
<name>A0A2M7M2U7_9BACT</name>
<keyword evidence="6" id="KW-0812">Transmembrane</keyword>
<organism evidence="7 8">
    <name type="scientific">bacterium (Candidatus Ratteibacteria) CG_4_10_14_3_um_filter_41_18</name>
    <dbReference type="NCBI Taxonomy" id="2014287"/>
    <lineage>
        <taxon>Bacteria</taxon>
        <taxon>Candidatus Ratteibacteria</taxon>
    </lineage>
</organism>
<evidence type="ECO:0000256" key="4">
    <source>
        <dbReference type="ARBA" id="ARBA00044042"/>
    </source>
</evidence>
<feature type="transmembrane region" description="Helical" evidence="6">
    <location>
        <begin position="7"/>
        <end position="27"/>
    </location>
</feature>
<dbReference type="GO" id="GO:0009244">
    <property type="term" value="P:lipopolysaccharide core region biosynthetic process"/>
    <property type="evidence" value="ECO:0007669"/>
    <property type="project" value="TreeGrafter"/>
</dbReference>
<dbReference type="EC" id="2.4.99.24" evidence="4"/>
<sequence>MRRLVKRLYLIFRAIIFSFFSLFTFPMRRKGFSEKSISNILIVGLNRIGDNIVSIPTFKAIKENLPQAKISVLANSLVKDILDEVSSIDKVVTYGKDTSFLQKIKLVNRLRENHFDLAIDLTCDYSFVGALWTYLSKAKYRLGYNIFGRGFLFNRPIKHSKQPIDVVDEILNIIKGISLGTEDKKPKILPSKEAEGAIEQFLQKKGVSDNHLLIGIHPGGYYPSQRWLPERFVEVADRIIEKYKAKIILIAGAKEERLIKEIEDKIVNKVIIFLGQPLKNLIALISRCNLLIGNNSGPLHIATALGISTVSVMGPTDPVRWWPKGDKNIVIRKDLPCSPCNRGICKEHKCMRLITAEEVMEAVSKSIKVIDENRKD</sequence>
<keyword evidence="6" id="KW-1133">Transmembrane helix</keyword>
<proteinExistence type="inferred from homology"/>
<dbReference type="Proteomes" id="UP000229703">
    <property type="component" value="Unassembled WGS sequence"/>
</dbReference>
<evidence type="ECO:0000256" key="5">
    <source>
        <dbReference type="ARBA" id="ARBA00047503"/>
    </source>
</evidence>
<dbReference type="InterPro" id="IPR051199">
    <property type="entry name" value="LPS_LOS_Heptosyltrfase"/>
</dbReference>
<dbReference type="InterPro" id="IPR002201">
    <property type="entry name" value="Glyco_trans_9"/>
</dbReference>
<comment type="catalytic activity">
    <reaction evidence="5">
        <text>an L-alpha-D-Hep-(1-&gt;5)-[alpha-Kdo-(2-&gt;4)]-alpha-Kdo-(2-&gt;6)-lipid A + ADP-L-glycero-beta-D-manno-heptose = an L-alpha-D-Hep-(1-&gt;3)-L-alpha-D-Hep-(1-&gt;5)-[alpha-Kdo-(2-&gt;4)]-alpha-Kdo-(2-&gt;6)-lipid A + ADP + H(+)</text>
        <dbReference type="Rhea" id="RHEA:74071"/>
        <dbReference type="ChEBI" id="CHEBI:15378"/>
        <dbReference type="ChEBI" id="CHEBI:61506"/>
        <dbReference type="ChEBI" id="CHEBI:193068"/>
        <dbReference type="ChEBI" id="CHEBI:193069"/>
        <dbReference type="ChEBI" id="CHEBI:456216"/>
        <dbReference type="EC" id="2.4.99.24"/>
    </reaction>
</comment>
<dbReference type="GO" id="GO:0008713">
    <property type="term" value="F:ADP-heptose-lipopolysaccharide heptosyltransferase activity"/>
    <property type="evidence" value="ECO:0007669"/>
    <property type="project" value="UniProtKB-EC"/>
</dbReference>
<dbReference type="CDD" id="cd03789">
    <property type="entry name" value="GT9_LPS_heptosyltransferase"/>
    <property type="match status" value="1"/>
</dbReference>
<reference evidence="8" key="1">
    <citation type="submission" date="2017-09" db="EMBL/GenBank/DDBJ databases">
        <title>Depth-based differentiation of microbial function through sediment-hosted aquifers and enrichment of novel symbionts in the deep terrestrial subsurface.</title>
        <authorList>
            <person name="Probst A.J."/>
            <person name="Ladd B."/>
            <person name="Jarett J.K."/>
            <person name="Geller-Mcgrath D.E."/>
            <person name="Sieber C.M.K."/>
            <person name="Emerson J.B."/>
            <person name="Anantharaman K."/>
            <person name="Thomas B.C."/>
            <person name="Malmstrom R."/>
            <person name="Stieglmeier M."/>
            <person name="Klingl A."/>
            <person name="Woyke T."/>
            <person name="Ryan C.M."/>
            <person name="Banfield J.F."/>
        </authorList>
    </citation>
    <scope>NUCLEOTIDE SEQUENCE [LARGE SCALE GENOMIC DNA]</scope>
</reference>
<dbReference type="NCBIfam" id="TIGR02195">
    <property type="entry name" value="heptsyl_trn_II"/>
    <property type="match status" value="1"/>
</dbReference>
<dbReference type="PANTHER" id="PTHR30160">
    <property type="entry name" value="TETRAACYLDISACCHARIDE 4'-KINASE-RELATED"/>
    <property type="match status" value="1"/>
</dbReference>
<keyword evidence="1" id="KW-0328">Glycosyltransferase</keyword>
<comment type="similarity">
    <text evidence="3">Belongs to the glycosyltransferase 9 family.</text>
</comment>
<accession>A0A2M7M2U7</accession>
<dbReference type="GO" id="GO:0005829">
    <property type="term" value="C:cytosol"/>
    <property type="evidence" value="ECO:0007669"/>
    <property type="project" value="TreeGrafter"/>
</dbReference>
<evidence type="ECO:0000256" key="2">
    <source>
        <dbReference type="ARBA" id="ARBA00022679"/>
    </source>
</evidence>
<evidence type="ECO:0000256" key="1">
    <source>
        <dbReference type="ARBA" id="ARBA00022676"/>
    </source>
</evidence>
<dbReference type="Pfam" id="PF01075">
    <property type="entry name" value="Glyco_transf_9"/>
    <property type="match status" value="1"/>
</dbReference>